<reference evidence="2" key="1">
    <citation type="submission" date="2019-12" db="EMBL/GenBank/DDBJ databases">
        <title>An insight into the sialome of adult female Ixodes ricinus ticks feeding for 6 days.</title>
        <authorList>
            <person name="Perner J."/>
            <person name="Ribeiro J.M.C."/>
        </authorList>
    </citation>
    <scope>NUCLEOTIDE SEQUENCE</scope>
    <source>
        <strain evidence="2">Semi-engorged</strain>
        <tissue evidence="2">Salivary glands</tissue>
    </source>
</reference>
<accession>A0A6B0V1L6</accession>
<dbReference type="AlphaFoldDB" id="A0A6B0V1L6"/>
<feature type="region of interest" description="Disordered" evidence="1">
    <location>
        <begin position="169"/>
        <end position="193"/>
    </location>
</feature>
<protein>
    <submittedName>
        <fullName evidence="2">Putative secreted protein</fullName>
    </submittedName>
</protein>
<name>A0A6B0V1L6_IXORI</name>
<organism evidence="2">
    <name type="scientific">Ixodes ricinus</name>
    <name type="common">Common tick</name>
    <name type="synonym">Acarus ricinus</name>
    <dbReference type="NCBI Taxonomy" id="34613"/>
    <lineage>
        <taxon>Eukaryota</taxon>
        <taxon>Metazoa</taxon>
        <taxon>Ecdysozoa</taxon>
        <taxon>Arthropoda</taxon>
        <taxon>Chelicerata</taxon>
        <taxon>Arachnida</taxon>
        <taxon>Acari</taxon>
        <taxon>Parasitiformes</taxon>
        <taxon>Ixodida</taxon>
        <taxon>Ixodoidea</taxon>
        <taxon>Ixodidae</taxon>
        <taxon>Ixodinae</taxon>
        <taxon>Ixodes</taxon>
    </lineage>
</organism>
<proteinExistence type="predicted"/>
<evidence type="ECO:0000313" key="2">
    <source>
        <dbReference type="EMBL" id="MXU95716.1"/>
    </source>
</evidence>
<sequence length="193" mass="19903">MVPAAVGAPHRAASACFPRVSSAAVWAAVWVLAGSSDMAQPAAGPALQWPRIRRRHREPQPPQVHMLRPWAVEMQFHRAPAREDLGPLDGGLGRDALDDLRSLRLESGSDDAPTLGRRPAQVGACGAGACDTRPGSLGARWKRLLLSRPRPPSSASWCSAGVPGGPISGASGCASPASLRQEGGGSGAVTLSG</sequence>
<evidence type="ECO:0000256" key="1">
    <source>
        <dbReference type="SAM" id="MobiDB-lite"/>
    </source>
</evidence>
<dbReference type="EMBL" id="GIFC01013633">
    <property type="protein sequence ID" value="MXU95716.1"/>
    <property type="molecule type" value="Transcribed_RNA"/>
</dbReference>